<keyword evidence="2" id="KW-0677">Repeat</keyword>
<dbReference type="PANTHER" id="PTHR42745">
    <property type="match status" value="1"/>
</dbReference>
<dbReference type="PANTHER" id="PTHR42745:SF1">
    <property type="entry name" value="ARABINOSE 5-PHOSPHATE ISOMERASE KDSD"/>
    <property type="match status" value="1"/>
</dbReference>
<gene>
    <name evidence="10" type="ORF">HNQ88_003487</name>
</gene>
<dbReference type="GO" id="GO:0005975">
    <property type="term" value="P:carbohydrate metabolic process"/>
    <property type="evidence" value="ECO:0007669"/>
    <property type="project" value="InterPro"/>
</dbReference>
<dbReference type="AlphaFoldDB" id="A0AAE3XR87"/>
<dbReference type="EC" id="5.3.1.13" evidence="10"/>
<dbReference type="InterPro" id="IPR000644">
    <property type="entry name" value="CBS_dom"/>
</dbReference>
<keyword evidence="10" id="KW-0413">Isomerase</keyword>
<dbReference type="InterPro" id="IPR046348">
    <property type="entry name" value="SIS_dom_sf"/>
</dbReference>
<comment type="similarity">
    <text evidence="1 4">Belongs to the SIS family. GutQ/KpsF subfamily.</text>
</comment>
<dbReference type="GO" id="GO:0097367">
    <property type="term" value="F:carbohydrate derivative binding"/>
    <property type="evidence" value="ECO:0007669"/>
    <property type="project" value="InterPro"/>
</dbReference>
<feature type="domain" description="CBS" evidence="8">
    <location>
        <begin position="272"/>
        <end position="319"/>
    </location>
</feature>
<keyword evidence="11" id="KW-1185">Reference proteome</keyword>
<dbReference type="GO" id="GO:1901135">
    <property type="term" value="P:carbohydrate derivative metabolic process"/>
    <property type="evidence" value="ECO:0007669"/>
    <property type="project" value="InterPro"/>
</dbReference>
<evidence type="ECO:0000259" key="9">
    <source>
        <dbReference type="PROSITE" id="PS51464"/>
    </source>
</evidence>
<dbReference type="Pfam" id="PF00571">
    <property type="entry name" value="CBS"/>
    <property type="match status" value="2"/>
</dbReference>
<dbReference type="CDD" id="cd05014">
    <property type="entry name" value="SIS_Kpsf"/>
    <property type="match status" value="1"/>
</dbReference>
<evidence type="ECO:0000256" key="2">
    <source>
        <dbReference type="ARBA" id="ARBA00022737"/>
    </source>
</evidence>
<evidence type="ECO:0000313" key="11">
    <source>
        <dbReference type="Proteomes" id="UP001185092"/>
    </source>
</evidence>
<keyword evidence="5" id="KW-0862">Zinc</keyword>
<organism evidence="10 11">
    <name type="scientific">Aureibacter tunicatorum</name>
    <dbReference type="NCBI Taxonomy" id="866807"/>
    <lineage>
        <taxon>Bacteria</taxon>
        <taxon>Pseudomonadati</taxon>
        <taxon>Bacteroidota</taxon>
        <taxon>Cytophagia</taxon>
        <taxon>Cytophagales</taxon>
        <taxon>Persicobacteraceae</taxon>
        <taxon>Aureibacter</taxon>
    </lineage>
</organism>
<sequence length="319" mass="34500">METITSNIVQYAEKVFEIEAKAIADLKKNLTEDFEKAVKEILAGDGKLVISGMGKSGIIGKKIAATLASTGTPSFFMHPGEAFHGDLGMVTPEDVVIVISNSGETNEMLNIIPFFKDNGNTLIAMTGNPESTLAKNSNYHLNIAVEEEACPLSLAPTSSTTATLVMGDALAVALMYERGFKAENFARFHPGGSLGKRLLTNASTLMKSENLPIISKEDNTKTIIAKITEGRLGLAIVMQEESIAGIITDGDIRRAMESKEENFFQLTAEELMTPNPKTIASQAKIAEAEELMNHYKINSLLVAEDNKLLGVLQIYDINV</sequence>
<dbReference type="Pfam" id="PF01380">
    <property type="entry name" value="SIS"/>
    <property type="match status" value="1"/>
</dbReference>
<dbReference type="Gene3D" id="3.10.580.10">
    <property type="entry name" value="CBS-domain"/>
    <property type="match status" value="1"/>
</dbReference>
<dbReference type="EMBL" id="JAVDQD010000004">
    <property type="protein sequence ID" value="MDR6240421.1"/>
    <property type="molecule type" value="Genomic_DNA"/>
</dbReference>
<dbReference type="GO" id="GO:0019146">
    <property type="term" value="F:arabinose-5-phosphate isomerase activity"/>
    <property type="evidence" value="ECO:0007669"/>
    <property type="project" value="UniProtKB-EC"/>
</dbReference>
<evidence type="ECO:0000256" key="3">
    <source>
        <dbReference type="ARBA" id="ARBA00023122"/>
    </source>
</evidence>
<proteinExistence type="inferred from homology"/>
<feature type="site" description="Catalytically relevant" evidence="6">
    <location>
        <position position="189"/>
    </location>
</feature>
<dbReference type="FunFam" id="3.40.50.10490:FF:000011">
    <property type="entry name" value="Arabinose 5-phosphate isomerase"/>
    <property type="match status" value="1"/>
</dbReference>
<dbReference type="PIRSF" id="PIRSF004692">
    <property type="entry name" value="KdsD_KpsF"/>
    <property type="match status" value="1"/>
</dbReference>
<feature type="site" description="Catalytically relevant" evidence="6">
    <location>
        <position position="107"/>
    </location>
</feature>
<dbReference type="RefSeq" id="WP_309940338.1">
    <property type="nucleotide sequence ID" value="NZ_AP025305.1"/>
</dbReference>
<feature type="domain" description="SIS" evidence="9">
    <location>
        <begin position="37"/>
        <end position="180"/>
    </location>
</feature>
<keyword evidence="5" id="KW-0479">Metal-binding</keyword>
<dbReference type="SUPFAM" id="SSF53697">
    <property type="entry name" value="SIS domain"/>
    <property type="match status" value="1"/>
</dbReference>
<dbReference type="InterPro" id="IPR035474">
    <property type="entry name" value="SIS_Kpsf"/>
</dbReference>
<dbReference type="Proteomes" id="UP001185092">
    <property type="component" value="Unassembled WGS sequence"/>
</dbReference>
<keyword evidence="3 7" id="KW-0129">CBS domain</keyword>
<evidence type="ECO:0000256" key="7">
    <source>
        <dbReference type="PROSITE-ProRule" id="PRU00703"/>
    </source>
</evidence>
<protein>
    <submittedName>
        <fullName evidence="10">Arabinose-5-phosphate isomerase</fullName>
        <ecNumber evidence="10">5.3.1.13</ecNumber>
    </submittedName>
</protein>
<name>A0AAE3XR87_9BACT</name>
<dbReference type="NCBIfam" id="TIGR00393">
    <property type="entry name" value="kpsF"/>
    <property type="match status" value="1"/>
</dbReference>
<dbReference type="InterPro" id="IPR050986">
    <property type="entry name" value="GutQ/KpsF_isomerases"/>
</dbReference>
<dbReference type="InterPro" id="IPR046342">
    <property type="entry name" value="CBS_dom_sf"/>
</dbReference>
<dbReference type="CDD" id="cd04604">
    <property type="entry name" value="CBS_pair_SIS_assoc"/>
    <property type="match status" value="1"/>
</dbReference>
<dbReference type="Gene3D" id="3.40.50.10490">
    <property type="entry name" value="Glucose-6-phosphate isomerase like protein, domain 1"/>
    <property type="match status" value="1"/>
</dbReference>
<evidence type="ECO:0000259" key="8">
    <source>
        <dbReference type="PROSITE" id="PS51371"/>
    </source>
</evidence>
<feature type="site" description="Catalytically relevant" evidence="6">
    <location>
        <position position="55"/>
    </location>
</feature>
<feature type="binding site" evidence="5">
    <location>
        <position position="78"/>
    </location>
    <ligand>
        <name>Zn(2+)</name>
        <dbReference type="ChEBI" id="CHEBI:29105"/>
    </ligand>
</feature>
<evidence type="ECO:0000256" key="1">
    <source>
        <dbReference type="ARBA" id="ARBA00008165"/>
    </source>
</evidence>
<dbReference type="GO" id="GO:0046872">
    <property type="term" value="F:metal ion binding"/>
    <property type="evidence" value="ECO:0007669"/>
    <property type="project" value="UniProtKB-KW"/>
</dbReference>
<dbReference type="InterPro" id="IPR004800">
    <property type="entry name" value="KdsD/KpsF-type"/>
</dbReference>
<evidence type="ECO:0000256" key="4">
    <source>
        <dbReference type="PIRNR" id="PIRNR004692"/>
    </source>
</evidence>
<dbReference type="PROSITE" id="PS51464">
    <property type="entry name" value="SIS"/>
    <property type="match status" value="1"/>
</dbReference>
<reference evidence="10" key="1">
    <citation type="submission" date="2023-07" db="EMBL/GenBank/DDBJ databases">
        <title>Genomic Encyclopedia of Type Strains, Phase IV (KMG-IV): sequencing the most valuable type-strain genomes for metagenomic binning, comparative biology and taxonomic classification.</title>
        <authorList>
            <person name="Goeker M."/>
        </authorList>
    </citation>
    <scope>NUCLEOTIDE SEQUENCE</scope>
    <source>
        <strain evidence="10">DSM 26174</strain>
    </source>
</reference>
<comment type="caution">
    <text evidence="10">The sequence shown here is derived from an EMBL/GenBank/DDBJ whole genome shotgun (WGS) entry which is preliminary data.</text>
</comment>
<accession>A0AAE3XR87</accession>
<dbReference type="PROSITE" id="PS51371">
    <property type="entry name" value="CBS"/>
    <property type="match status" value="1"/>
</dbReference>
<evidence type="ECO:0000256" key="5">
    <source>
        <dbReference type="PIRSR" id="PIRSR004692-2"/>
    </source>
</evidence>
<evidence type="ECO:0000313" key="10">
    <source>
        <dbReference type="EMBL" id="MDR6240421.1"/>
    </source>
</evidence>
<evidence type="ECO:0000256" key="6">
    <source>
        <dbReference type="PIRSR" id="PIRSR004692-3"/>
    </source>
</evidence>
<feature type="site" description="Catalytically relevant" evidence="6">
    <location>
        <position position="148"/>
    </location>
</feature>
<dbReference type="InterPro" id="IPR001347">
    <property type="entry name" value="SIS_dom"/>
</dbReference>